<accession>A0A633KCM2</accession>
<gene>
    <name evidence="1" type="ORF">GC632_03370</name>
</gene>
<organism evidence="1">
    <name type="scientific">Salmonella enterica</name>
    <name type="common">Salmonella choleraesuis</name>
    <dbReference type="NCBI Taxonomy" id="28901"/>
    <lineage>
        <taxon>Bacteria</taxon>
        <taxon>Pseudomonadati</taxon>
        <taxon>Pseudomonadota</taxon>
        <taxon>Gammaproteobacteria</taxon>
        <taxon>Enterobacterales</taxon>
        <taxon>Enterobacteriaceae</taxon>
        <taxon>Salmonella</taxon>
    </lineage>
</organism>
<sequence length="207" mass="22650">MATGKSCSRWFAPVVALLMVFSLSGCFDKEGDQRKAFVDFLQNTAMRSGERLPTLTADQKKQFGPFVSDYAILYGYSQQVNQAMDSGLRPVVDSVNAIRVPQDYMTQREPLRQANGSLGVLAQQLQNAKLQADALQPLIPAAQIFTQQLVQVGDYIAQQGEQVSFVANGIQFPTSQQASQYNALIGPLASQHQAFNQAWTAAVNATQ</sequence>
<comment type="caution">
    <text evidence="1">The sequence shown here is derived from an EMBL/GenBank/DDBJ whole genome shotgun (WGS) entry which is preliminary data.</text>
</comment>
<dbReference type="Pfam" id="PF11254">
    <property type="entry name" value="DUF3053"/>
    <property type="match status" value="1"/>
</dbReference>
<dbReference type="EMBL" id="AAMGZK010000002">
    <property type="protein sequence ID" value="EDH2693423.1"/>
    <property type="molecule type" value="Genomic_DNA"/>
</dbReference>
<proteinExistence type="predicted"/>
<dbReference type="PROSITE" id="PS51257">
    <property type="entry name" value="PROKAR_LIPOPROTEIN"/>
    <property type="match status" value="1"/>
</dbReference>
<reference evidence="1" key="1">
    <citation type="submission" date="2019-10" db="EMBL/GenBank/DDBJ databases">
        <authorList>
            <consortium name="PulseNet: The National Subtyping Network for Foodborne Disease Surveillance"/>
            <person name="Tarr C.L."/>
            <person name="Trees E."/>
            <person name="Katz L.S."/>
            <person name="Carleton-Romer H.A."/>
            <person name="Stroika S."/>
            <person name="Kucerova Z."/>
            <person name="Roache K.F."/>
            <person name="Sabol A.L."/>
            <person name="Besser J."/>
            <person name="Gerner-Smidt P."/>
        </authorList>
    </citation>
    <scope>NUCLEOTIDE SEQUENCE</scope>
    <source>
        <strain evidence="1">PNUSAS106614</strain>
    </source>
</reference>
<protein>
    <submittedName>
        <fullName evidence="1">DUF3053 family protein</fullName>
    </submittedName>
</protein>
<dbReference type="InterPro" id="IPR021413">
    <property type="entry name" value="DUF3053"/>
</dbReference>
<dbReference type="AlphaFoldDB" id="A0A633KCM2"/>
<name>A0A633KCM2_SALER</name>
<evidence type="ECO:0000313" key="1">
    <source>
        <dbReference type="EMBL" id="EDH2693423.1"/>
    </source>
</evidence>